<keyword evidence="2" id="KW-0472">Membrane</keyword>
<accession>A0A1Q3E9A9</accession>
<feature type="transmembrane region" description="Helical" evidence="2">
    <location>
        <begin position="79"/>
        <end position="101"/>
    </location>
</feature>
<gene>
    <name evidence="3" type="ORF">LENED_005575</name>
</gene>
<feature type="compositionally biased region" description="Basic and acidic residues" evidence="1">
    <location>
        <begin position="383"/>
        <end position="394"/>
    </location>
</feature>
<evidence type="ECO:0000256" key="2">
    <source>
        <dbReference type="SAM" id="Phobius"/>
    </source>
</evidence>
<organism evidence="3 4">
    <name type="scientific">Lentinula edodes</name>
    <name type="common">Shiitake mushroom</name>
    <name type="synonym">Lentinus edodes</name>
    <dbReference type="NCBI Taxonomy" id="5353"/>
    <lineage>
        <taxon>Eukaryota</taxon>
        <taxon>Fungi</taxon>
        <taxon>Dikarya</taxon>
        <taxon>Basidiomycota</taxon>
        <taxon>Agaricomycotina</taxon>
        <taxon>Agaricomycetes</taxon>
        <taxon>Agaricomycetidae</taxon>
        <taxon>Agaricales</taxon>
        <taxon>Marasmiineae</taxon>
        <taxon>Omphalotaceae</taxon>
        <taxon>Lentinula</taxon>
    </lineage>
</organism>
<keyword evidence="4" id="KW-1185">Reference proteome</keyword>
<name>A0A1Q3E9A9_LENED</name>
<feature type="transmembrane region" description="Helical" evidence="2">
    <location>
        <begin position="295"/>
        <end position="315"/>
    </location>
</feature>
<proteinExistence type="predicted"/>
<feature type="transmembrane region" description="Helical" evidence="2">
    <location>
        <begin position="201"/>
        <end position="226"/>
    </location>
</feature>
<comment type="caution">
    <text evidence="3">The sequence shown here is derived from an EMBL/GenBank/DDBJ whole genome shotgun (WGS) entry which is preliminary data.</text>
</comment>
<sequence length="431" mass="47152">MRFALLSIRRILVPVITLFAAIYHFHDFNPLLDVMSSLYSFRSDDSISTMTDAASNRTDLIGSGSVDGNNNTAPSSSSALFILFIVFQLIGLVGSILILFTACISKLVRKRHWSWFSFVFSWIVSCVSYSLLAGAPIDWRPEYPLCLTQAALIYTVPTLTACSSLALVIQVLVSVRALAAIHINSTSITSNDGGNTSLHRLWTFLLLSIPYLSGAGMFAMSLVIGLRDRGTVRRDPGGFYCNMENPIPGKLSAAIVAVIMLICVSLGITICVILRKNWNAVRSDVQVPLATVTRVLCFSTFSVVATVLGLLFFVTPRSSHGFGLEITLSLLPVAAVVTFGSQKDLVRSWKAGFQAFFHSVQLGSKMLRSLLLLTLPGGPTMENEQHHRQQDQSRSRRRPRLGRRCGPQCSHACNQSHSSQDSMISMDAALA</sequence>
<feature type="transmembrane region" description="Helical" evidence="2">
    <location>
        <begin position="253"/>
        <end position="274"/>
    </location>
</feature>
<evidence type="ECO:0000313" key="4">
    <source>
        <dbReference type="Proteomes" id="UP000188533"/>
    </source>
</evidence>
<evidence type="ECO:0000313" key="3">
    <source>
        <dbReference type="EMBL" id="GAW03823.1"/>
    </source>
</evidence>
<feature type="transmembrane region" description="Helical" evidence="2">
    <location>
        <begin position="321"/>
        <end position="340"/>
    </location>
</feature>
<feature type="transmembrane region" description="Helical" evidence="2">
    <location>
        <begin position="7"/>
        <end position="26"/>
    </location>
</feature>
<dbReference type="Proteomes" id="UP000188533">
    <property type="component" value="Unassembled WGS sequence"/>
</dbReference>
<keyword evidence="2" id="KW-0812">Transmembrane</keyword>
<dbReference type="EMBL" id="BDGU01000159">
    <property type="protein sequence ID" value="GAW03823.1"/>
    <property type="molecule type" value="Genomic_DNA"/>
</dbReference>
<feature type="region of interest" description="Disordered" evidence="1">
    <location>
        <begin position="379"/>
        <end position="417"/>
    </location>
</feature>
<dbReference type="AlphaFoldDB" id="A0A1Q3E9A9"/>
<protein>
    <submittedName>
        <fullName evidence="3">Uncharacterized protein</fullName>
    </submittedName>
</protein>
<reference evidence="3 4" key="1">
    <citation type="submission" date="2016-08" db="EMBL/GenBank/DDBJ databases">
        <authorList>
            <consortium name="Lentinula edodes genome sequencing consortium"/>
            <person name="Sakamoto Y."/>
            <person name="Nakade K."/>
            <person name="Sato S."/>
            <person name="Yoshida Y."/>
            <person name="Miyazaki K."/>
            <person name="Natsume S."/>
            <person name="Konno N."/>
        </authorList>
    </citation>
    <scope>NUCLEOTIDE SEQUENCE [LARGE SCALE GENOMIC DNA]</scope>
    <source>
        <strain evidence="3 4">NBRC 111202</strain>
    </source>
</reference>
<evidence type="ECO:0000256" key="1">
    <source>
        <dbReference type="SAM" id="MobiDB-lite"/>
    </source>
</evidence>
<reference evidence="3 4" key="2">
    <citation type="submission" date="2017-02" db="EMBL/GenBank/DDBJ databases">
        <title>A genome survey and senescence transcriptome analysis in Lentinula edodes.</title>
        <authorList>
            <person name="Sakamoto Y."/>
            <person name="Nakade K."/>
            <person name="Sato S."/>
            <person name="Yoshida Y."/>
            <person name="Miyazaki K."/>
            <person name="Natsume S."/>
            <person name="Konno N."/>
        </authorList>
    </citation>
    <scope>NUCLEOTIDE SEQUENCE [LARGE SCALE GENOMIC DNA]</scope>
    <source>
        <strain evidence="3 4">NBRC 111202</strain>
    </source>
</reference>
<dbReference type="STRING" id="5353.A0A1Q3E9A9"/>
<feature type="transmembrane region" description="Helical" evidence="2">
    <location>
        <begin position="113"/>
        <end position="132"/>
    </location>
</feature>
<feature type="transmembrane region" description="Helical" evidence="2">
    <location>
        <begin position="152"/>
        <end position="181"/>
    </location>
</feature>
<keyword evidence="2" id="KW-1133">Transmembrane helix</keyword>